<evidence type="ECO:0000313" key="14">
    <source>
        <dbReference type="EMBL" id="SHF97916.1"/>
    </source>
</evidence>
<dbReference type="Pfam" id="PF01467">
    <property type="entry name" value="CTP_transf_like"/>
    <property type="match status" value="1"/>
</dbReference>
<dbReference type="EC" id="2.7.7.18" evidence="11"/>
<evidence type="ECO:0000256" key="6">
    <source>
        <dbReference type="ARBA" id="ARBA00022695"/>
    </source>
</evidence>
<sequence length="213" mass="23919">MTNRTPLRLPGITELPPSGRGMRIGLFGGSFNPVHEGHLLVAEQTLLKLELDALWVLVTPGNPLKDRTELAPLEERVRATRAMMDHPRIKVTGFEAAHGFTYSWQTVRFLTQSLPGRKFVWIMGADNLVAFDRWERWRDIAAMLPMAIYVRPGSNRRAPTSLAATALARYRIDESDAGRLASLKPPAWVYLHGLTSALSSSAIRARRRREPLV</sequence>
<evidence type="ECO:0000256" key="3">
    <source>
        <dbReference type="ARBA" id="ARBA00009014"/>
    </source>
</evidence>
<evidence type="ECO:0000256" key="4">
    <source>
        <dbReference type="ARBA" id="ARBA00022642"/>
    </source>
</evidence>
<evidence type="ECO:0000313" key="15">
    <source>
        <dbReference type="Proteomes" id="UP000033608"/>
    </source>
</evidence>
<comment type="catalytic activity">
    <reaction evidence="10 11">
        <text>nicotinate beta-D-ribonucleotide + ATP + H(+) = deamido-NAD(+) + diphosphate</text>
        <dbReference type="Rhea" id="RHEA:22860"/>
        <dbReference type="ChEBI" id="CHEBI:15378"/>
        <dbReference type="ChEBI" id="CHEBI:30616"/>
        <dbReference type="ChEBI" id="CHEBI:33019"/>
        <dbReference type="ChEBI" id="CHEBI:57502"/>
        <dbReference type="ChEBI" id="CHEBI:58437"/>
        <dbReference type="EC" id="2.7.7.18"/>
    </reaction>
</comment>
<evidence type="ECO:0000256" key="5">
    <source>
        <dbReference type="ARBA" id="ARBA00022679"/>
    </source>
</evidence>
<evidence type="ECO:0000313" key="13">
    <source>
        <dbReference type="EMBL" id="KKB85695.1"/>
    </source>
</evidence>
<keyword evidence="6 11" id="KW-0548">Nucleotidyltransferase</keyword>
<evidence type="ECO:0000256" key="2">
    <source>
        <dbReference type="ARBA" id="ARBA00005019"/>
    </source>
</evidence>
<dbReference type="InterPro" id="IPR004821">
    <property type="entry name" value="Cyt_trans-like"/>
</dbReference>
<keyword evidence="7 11" id="KW-0547">Nucleotide-binding</keyword>
<dbReference type="EMBL" id="LAJF01000052">
    <property type="protein sequence ID" value="KKB85695.1"/>
    <property type="molecule type" value="Genomic_DNA"/>
</dbReference>
<dbReference type="Gene3D" id="3.40.50.620">
    <property type="entry name" value="HUPs"/>
    <property type="match status" value="1"/>
</dbReference>
<comment type="similarity">
    <text evidence="3 11">Belongs to the NadD family.</text>
</comment>
<reference evidence="14 16" key="2">
    <citation type="submission" date="2016-11" db="EMBL/GenBank/DDBJ databases">
        <authorList>
            <person name="Jaros S."/>
            <person name="Januszkiewicz K."/>
            <person name="Wedrychowicz H."/>
        </authorList>
    </citation>
    <scope>NUCLEOTIDE SEQUENCE [LARGE SCALE GENOMIC DNA]</scope>
    <source>
        <strain evidence="14 16">DSM 17137</strain>
    </source>
</reference>
<evidence type="ECO:0000256" key="11">
    <source>
        <dbReference type="HAMAP-Rule" id="MF_00244"/>
    </source>
</evidence>
<organism evidence="13 15">
    <name type="scientific">Devosia limi DSM 17137</name>
    <dbReference type="NCBI Taxonomy" id="1121477"/>
    <lineage>
        <taxon>Bacteria</taxon>
        <taxon>Pseudomonadati</taxon>
        <taxon>Pseudomonadota</taxon>
        <taxon>Alphaproteobacteria</taxon>
        <taxon>Hyphomicrobiales</taxon>
        <taxon>Devosiaceae</taxon>
        <taxon>Devosia</taxon>
    </lineage>
</organism>
<comment type="function">
    <text evidence="1 11">Catalyzes the reversible adenylation of nicotinate mononucleotide (NaMN) to nicotinic acid adenine dinucleotide (NaAD).</text>
</comment>
<dbReference type="UniPathway" id="UPA00253">
    <property type="reaction ID" value="UER00332"/>
</dbReference>
<keyword evidence="15" id="KW-1185">Reference proteome</keyword>
<evidence type="ECO:0000256" key="10">
    <source>
        <dbReference type="ARBA" id="ARBA00048721"/>
    </source>
</evidence>
<dbReference type="PANTHER" id="PTHR39321:SF3">
    <property type="entry name" value="PHOSPHOPANTETHEINE ADENYLYLTRANSFERASE"/>
    <property type="match status" value="1"/>
</dbReference>
<evidence type="ECO:0000256" key="8">
    <source>
        <dbReference type="ARBA" id="ARBA00022840"/>
    </source>
</evidence>
<evidence type="ECO:0000259" key="12">
    <source>
        <dbReference type="Pfam" id="PF01467"/>
    </source>
</evidence>
<dbReference type="NCBIfam" id="NF000843">
    <property type="entry name" value="PRK00071.2-2"/>
    <property type="match status" value="1"/>
</dbReference>
<dbReference type="PATRIC" id="fig|1121477.3.peg.2315"/>
<dbReference type="STRING" id="1121477.SAMN02745223_04053"/>
<keyword evidence="9 11" id="KW-0520">NAD</keyword>
<protein>
    <recommendedName>
        <fullName evidence="11">Probable nicotinate-nucleotide adenylyltransferase</fullName>
        <ecNumber evidence="11">2.7.7.18</ecNumber>
    </recommendedName>
    <alternativeName>
        <fullName evidence="11">Deamido-NAD(+) diphosphorylase</fullName>
    </alternativeName>
    <alternativeName>
        <fullName evidence="11">Deamido-NAD(+) pyrophosphorylase</fullName>
    </alternativeName>
    <alternativeName>
        <fullName evidence="11">Nicotinate mononucleotide adenylyltransferase</fullName>
        <shortName evidence="11">NaMN adenylyltransferase</shortName>
    </alternativeName>
</protein>
<keyword evidence="4 11" id="KW-0662">Pyridine nucleotide biosynthesis</keyword>
<proteinExistence type="inferred from homology"/>
<keyword evidence="5 11" id="KW-0808">Transferase</keyword>
<dbReference type="SUPFAM" id="SSF52374">
    <property type="entry name" value="Nucleotidylyl transferase"/>
    <property type="match status" value="1"/>
</dbReference>
<keyword evidence="8 11" id="KW-0067">ATP-binding</keyword>
<gene>
    <name evidence="11" type="primary">nadD</name>
    <name evidence="14" type="ORF">SAMN02745223_04053</name>
    <name evidence="13" type="ORF">VW29_06120</name>
</gene>
<dbReference type="NCBIfam" id="TIGR00125">
    <property type="entry name" value="cyt_tran_rel"/>
    <property type="match status" value="1"/>
</dbReference>
<evidence type="ECO:0000256" key="9">
    <source>
        <dbReference type="ARBA" id="ARBA00023027"/>
    </source>
</evidence>
<evidence type="ECO:0000256" key="1">
    <source>
        <dbReference type="ARBA" id="ARBA00002324"/>
    </source>
</evidence>
<dbReference type="GO" id="GO:0004515">
    <property type="term" value="F:nicotinate-nucleotide adenylyltransferase activity"/>
    <property type="evidence" value="ECO:0007669"/>
    <property type="project" value="UniProtKB-UniRule"/>
</dbReference>
<dbReference type="CDD" id="cd02165">
    <property type="entry name" value="NMNAT"/>
    <property type="match status" value="1"/>
</dbReference>
<dbReference type="GO" id="GO:0005524">
    <property type="term" value="F:ATP binding"/>
    <property type="evidence" value="ECO:0007669"/>
    <property type="project" value="UniProtKB-KW"/>
</dbReference>
<dbReference type="PANTHER" id="PTHR39321">
    <property type="entry name" value="NICOTINATE-NUCLEOTIDE ADENYLYLTRANSFERASE-RELATED"/>
    <property type="match status" value="1"/>
</dbReference>
<dbReference type="AlphaFoldDB" id="A0A0F5LTJ2"/>
<dbReference type="InterPro" id="IPR014729">
    <property type="entry name" value="Rossmann-like_a/b/a_fold"/>
</dbReference>
<dbReference type="NCBIfam" id="TIGR00482">
    <property type="entry name" value="nicotinate (nicotinamide) nucleotide adenylyltransferase"/>
    <property type="match status" value="1"/>
</dbReference>
<evidence type="ECO:0000256" key="7">
    <source>
        <dbReference type="ARBA" id="ARBA00022741"/>
    </source>
</evidence>
<dbReference type="NCBIfam" id="NF000845">
    <property type="entry name" value="PRK00071.2-4"/>
    <property type="match status" value="1"/>
</dbReference>
<dbReference type="RefSeq" id="WP_046134431.1">
    <property type="nucleotide sequence ID" value="NZ_FQVC01000020.1"/>
</dbReference>
<dbReference type="GO" id="GO:0009435">
    <property type="term" value="P:NAD+ biosynthetic process"/>
    <property type="evidence" value="ECO:0007669"/>
    <property type="project" value="UniProtKB-UniRule"/>
</dbReference>
<evidence type="ECO:0000313" key="16">
    <source>
        <dbReference type="Proteomes" id="UP000184533"/>
    </source>
</evidence>
<dbReference type="EMBL" id="FQVC01000020">
    <property type="protein sequence ID" value="SHF97916.1"/>
    <property type="molecule type" value="Genomic_DNA"/>
</dbReference>
<dbReference type="Proteomes" id="UP000184533">
    <property type="component" value="Unassembled WGS sequence"/>
</dbReference>
<dbReference type="HAMAP" id="MF_00244">
    <property type="entry name" value="NaMN_adenylyltr"/>
    <property type="match status" value="1"/>
</dbReference>
<feature type="domain" description="Cytidyltransferase-like" evidence="12">
    <location>
        <begin position="26"/>
        <end position="206"/>
    </location>
</feature>
<dbReference type="OrthoDB" id="5295945at2"/>
<comment type="pathway">
    <text evidence="2 11">Cofactor biosynthesis; NAD(+) biosynthesis; deamido-NAD(+) from nicotinate D-ribonucleotide: step 1/1.</text>
</comment>
<accession>A0A0F5LTJ2</accession>
<dbReference type="InterPro" id="IPR005248">
    <property type="entry name" value="NadD/NMNAT"/>
</dbReference>
<dbReference type="Proteomes" id="UP000033608">
    <property type="component" value="Unassembled WGS sequence"/>
</dbReference>
<reference evidence="13 15" key="1">
    <citation type="submission" date="2015-03" db="EMBL/GenBank/DDBJ databases">
        <authorList>
            <person name="Hassan Y.I."/>
            <person name="Lepp D."/>
            <person name="Zhou T."/>
        </authorList>
    </citation>
    <scope>NUCLEOTIDE SEQUENCE [LARGE SCALE GENOMIC DNA]</scope>
    <source>
        <strain evidence="13 15">DSM 17137</strain>
    </source>
</reference>
<name>A0A0F5LTJ2_9HYPH</name>